<dbReference type="Proteomes" id="UP000011778">
    <property type="component" value="Unassembled WGS sequence"/>
</dbReference>
<evidence type="ECO:0000259" key="4">
    <source>
        <dbReference type="Pfam" id="PF10672"/>
    </source>
</evidence>
<organism evidence="5">
    <name type="scientific">Leptospira interrogans serovar Copenhageni str. LT2050</name>
    <dbReference type="NCBI Taxonomy" id="1001598"/>
    <lineage>
        <taxon>Bacteria</taxon>
        <taxon>Pseudomonadati</taxon>
        <taxon>Spirochaetota</taxon>
        <taxon>Spirochaetia</taxon>
        <taxon>Leptospirales</taxon>
        <taxon>Leptospiraceae</taxon>
        <taxon>Leptospira</taxon>
    </lineage>
</organism>
<comment type="caution">
    <text evidence="5">The sequence shown here is derived from an EMBL/GenBank/DDBJ whole genome shotgun (WGS) entry which is preliminary data.</text>
</comment>
<evidence type="ECO:0000256" key="1">
    <source>
        <dbReference type="ARBA" id="ARBA00022603"/>
    </source>
</evidence>
<name>M3HH70_LEPIT</name>
<feature type="domain" description="S-adenosylmethionine-dependent methyltransferase" evidence="4">
    <location>
        <begin position="1"/>
        <end position="97"/>
    </location>
</feature>
<dbReference type="SUPFAM" id="SSF53335">
    <property type="entry name" value="S-adenosyl-L-methionine-dependent methyltransferases"/>
    <property type="match status" value="1"/>
</dbReference>
<dbReference type="GO" id="GO:0008168">
    <property type="term" value="F:methyltransferase activity"/>
    <property type="evidence" value="ECO:0007669"/>
    <property type="project" value="UniProtKB-KW"/>
</dbReference>
<sequence>MNLFAYSGISTLAVLDGGASVCHLDSSKGMVDWARDNANASGLAHKKVRWMVEDVLKFLKREIKRGKDYRGFILDPPTFGRGASGEVFKIEKDLPELMDLLMELSGNKPDFIVLTCHSTGFSPLALQRILDGRINNKGSFHIGELSIPETSGRLYPAGSNCIYVSEKLSL</sequence>
<keyword evidence="3" id="KW-0949">S-adenosyl-L-methionine</keyword>
<reference evidence="5" key="1">
    <citation type="submission" date="2013-02" db="EMBL/GenBank/DDBJ databases">
        <authorList>
            <person name="Harkins D.M."/>
            <person name="Durkin A.S."/>
            <person name="Brinkac L.M."/>
            <person name="Haft D.H."/>
            <person name="Selengut J.D."/>
            <person name="Sanka R."/>
            <person name="DePew J."/>
            <person name="Purushe J."/>
            <person name="Tulsiani S.M."/>
            <person name="Graham G.C."/>
            <person name="Burns M.-A."/>
            <person name="Dohnt M.F."/>
            <person name="Smythe L.D."/>
            <person name="McKay D.B."/>
            <person name="Craig S.B."/>
            <person name="Vinetz J.M."/>
            <person name="Sutton G.G."/>
            <person name="Nierman W.C."/>
            <person name="Fouts D.E."/>
        </authorList>
    </citation>
    <scope>NUCLEOTIDE SEQUENCE [LARGE SCALE GENOMIC DNA]</scope>
    <source>
        <strain evidence="5">LT2050</strain>
    </source>
</reference>
<dbReference type="InterPro" id="IPR019614">
    <property type="entry name" value="SAM-dep_methyl-trfase"/>
</dbReference>
<dbReference type="PANTHER" id="PTHR43042:SF2">
    <property type="entry name" value="SAM-DEPENDENT METHYLTRANSFERASE"/>
    <property type="match status" value="1"/>
</dbReference>
<dbReference type="Gene3D" id="3.40.50.150">
    <property type="entry name" value="Vaccinia Virus protein VP39"/>
    <property type="match status" value="1"/>
</dbReference>
<proteinExistence type="predicted"/>
<keyword evidence="1 5" id="KW-0489">Methyltransferase</keyword>
<evidence type="ECO:0000256" key="2">
    <source>
        <dbReference type="ARBA" id="ARBA00022679"/>
    </source>
</evidence>
<evidence type="ECO:0000256" key="3">
    <source>
        <dbReference type="ARBA" id="ARBA00022691"/>
    </source>
</evidence>
<dbReference type="GO" id="GO:0032259">
    <property type="term" value="P:methylation"/>
    <property type="evidence" value="ECO:0007669"/>
    <property type="project" value="UniProtKB-KW"/>
</dbReference>
<dbReference type="EMBL" id="AFMD02000079">
    <property type="protein sequence ID" value="EMG23664.1"/>
    <property type="molecule type" value="Genomic_DNA"/>
</dbReference>
<gene>
    <name evidence="5" type="ORF">LEP1GSC150_1831</name>
</gene>
<accession>M3HH70</accession>
<dbReference type="PANTHER" id="PTHR43042">
    <property type="entry name" value="SAM-DEPENDENT METHYLTRANSFERASE"/>
    <property type="match status" value="1"/>
</dbReference>
<protein>
    <submittedName>
        <fullName evidence="5">S-adenosylmethionine-dependent methyltransferase domain protein</fullName>
    </submittedName>
</protein>
<evidence type="ECO:0000313" key="5">
    <source>
        <dbReference type="EMBL" id="EMG23664.1"/>
    </source>
</evidence>
<keyword evidence="2 5" id="KW-0808">Transferase</keyword>
<dbReference type="AlphaFoldDB" id="M3HH70"/>
<dbReference type="InterPro" id="IPR029063">
    <property type="entry name" value="SAM-dependent_MTases_sf"/>
</dbReference>
<dbReference type="Pfam" id="PF10672">
    <property type="entry name" value="Methyltrans_SAM"/>
    <property type="match status" value="1"/>
</dbReference>